<name>A0A9W9LPW7_9EURO</name>
<sequence>MPATTATASSTTFAAADYTPGPDFQGWYLGPTVKPFVCPNSEIFTSSSRYAYCSKKSRSEAVPTTCSGSVLVKAGGSNYTCTSTFSCDSFKIYPTENAKNAWTKYACVARWGADSIYRTLPTRFTSSSAAPAAPDITSDSASPTTGSLIAPTDASTESANSDASGSSISGGAIAGIVVGCVAAVAIVAIAFLLRKKIMACFGSKKPPVEDGPASAPFYTPPQIQPMDQVKSNAQPSEMPADPNAIHEIGSSQATETNPKVVHEIG</sequence>
<protein>
    <submittedName>
        <fullName evidence="3">Uncharacterized protein</fullName>
    </submittedName>
</protein>
<comment type="caution">
    <text evidence="3">The sequence shown here is derived from an EMBL/GenBank/DDBJ whole genome shotgun (WGS) entry which is preliminary data.</text>
</comment>
<reference evidence="3" key="1">
    <citation type="submission" date="2022-11" db="EMBL/GenBank/DDBJ databases">
        <authorList>
            <person name="Petersen C."/>
        </authorList>
    </citation>
    <scope>NUCLEOTIDE SEQUENCE</scope>
    <source>
        <strain evidence="3">IBT 21917</strain>
    </source>
</reference>
<accession>A0A9W9LPW7</accession>
<evidence type="ECO:0000256" key="1">
    <source>
        <dbReference type="SAM" id="MobiDB-lite"/>
    </source>
</evidence>
<organism evidence="3 4">
    <name type="scientific">Penicillium capsulatum</name>
    <dbReference type="NCBI Taxonomy" id="69766"/>
    <lineage>
        <taxon>Eukaryota</taxon>
        <taxon>Fungi</taxon>
        <taxon>Dikarya</taxon>
        <taxon>Ascomycota</taxon>
        <taxon>Pezizomycotina</taxon>
        <taxon>Eurotiomycetes</taxon>
        <taxon>Eurotiomycetidae</taxon>
        <taxon>Eurotiales</taxon>
        <taxon>Aspergillaceae</taxon>
        <taxon>Penicillium</taxon>
    </lineage>
</organism>
<gene>
    <name evidence="3" type="ORF">N7492_004292</name>
</gene>
<feature type="region of interest" description="Disordered" evidence="1">
    <location>
        <begin position="221"/>
        <end position="265"/>
    </location>
</feature>
<feature type="transmembrane region" description="Helical" evidence="2">
    <location>
        <begin position="172"/>
        <end position="193"/>
    </location>
</feature>
<evidence type="ECO:0000256" key="2">
    <source>
        <dbReference type="SAM" id="Phobius"/>
    </source>
</evidence>
<dbReference type="AlphaFoldDB" id="A0A9W9LPW7"/>
<dbReference type="PANTHER" id="PTHR16861">
    <property type="entry name" value="GLYCOPROTEIN 38"/>
    <property type="match status" value="1"/>
</dbReference>
<evidence type="ECO:0000313" key="4">
    <source>
        <dbReference type="Proteomes" id="UP001146351"/>
    </source>
</evidence>
<evidence type="ECO:0000313" key="3">
    <source>
        <dbReference type="EMBL" id="KAJ5171699.1"/>
    </source>
</evidence>
<dbReference type="OrthoDB" id="4365699at2759"/>
<feature type="region of interest" description="Disordered" evidence="1">
    <location>
        <begin position="126"/>
        <end position="164"/>
    </location>
</feature>
<keyword evidence="2" id="KW-1133">Transmembrane helix</keyword>
<proteinExistence type="predicted"/>
<dbReference type="PANTHER" id="PTHR16861:SF4">
    <property type="entry name" value="SH3 DOMAIN PROTEIN (AFU_ORTHOLOGUE AFUA_1G13610)"/>
    <property type="match status" value="1"/>
</dbReference>
<keyword evidence="2" id="KW-0812">Transmembrane</keyword>
<dbReference type="Proteomes" id="UP001146351">
    <property type="component" value="Unassembled WGS sequence"/>
</dbReference>
<keyword evidence="2" id="KW-0472">Membrane</keyword>
<reference evidence="3" key="2">
    <citation type="journal article" date="2023" name="IMA Fungus">
        <title>Comparative genomic study of the Penicillium genus elucidates a diverse pangenome and 15 lateral gene transfer events.</title>
        <authorList>
            <person name="Petersen C."/>
            <person name="Sorensen T."/>
            <person name="Nielsen M.R."/>
            <person name="Sondergaard T.E."/>
            <person name="Sorensen J.L."/>
            <person name="Fitzpatrick D.A."/>
            <person name="Frisvad J.C."/>
            <person name="Nielsen K.L."/>
        </authorList>
    </citation>
    <scope>NUCLEOTIDE SEQUENCE</scope>
    <source>
        <strain evidence="3">IBT 21917</strain>
    </source>
</reference>
<keyword evidence="4" id="KW-1185">Reference proteome</keyword>
<dbReference type="EMBL" id="JAPQKO010000003">
    <property type="protein sequence ID" value="KAJ5171699.1"/>
    <property type="molecule type" value="Genomic_DNA"/>
</dbReference>
<feature type="compositionally biased region" description="Polar residues" evidence="1">
    <location>
        <begin position="137"/>
        <end position="160"/>
    </location>
</feature>